<reference evidence="2" key="1">
    <citation type="journal article" date="2019" name="Int. J. Syst. Evol. Microbiol.">
        <title>The Global Catalogue of Microorganisms (GCM) 10K type strain sequencing project: providing services to taxonomists for standard genome sequencing and annotation.</title>
        <authorList>
            <consortium name="The Broad Institute Genomics Platform"/>
            <consortium name="The Broad Institute Genome Sequencing Center for Infectious Disease"/>
            <person name="Wu L."/>
            <person name="Ma J."/>
        </authorList>
    </citation>
    <scope>NUCLEOTIDE SEQUENCE [LARGE SCALE GENOMIC DNA]</scope>
    <source>
        <strain evidence="2">IBRC-M 10490</strain>
    </source>
</reference>
<sequence>MVHNIPLMRRILTRITRDRTSYNQSFFRHLTDRGHIELGVGGWAITLAGGWRWIGAPDSAYGQIQVQHHTSGRIRYADQVAEEVLGVDPDEATFLMWGADDRAARTWLEDTVATHERRVFDQLTHPLTLDQKGHLR</sequence>
<name>A0ABV8VF36_9NOCA</name>
<proteinExistence type="predicted"/>
<protein>
    <submittedName>
        <fullName evidence="1">Uncharacterized protein</fullName>
    </submittedName>
</protein>
<evidence type="ECO:0000313" key="1">
    <source>
        <dbReference type="EMBL" id="MFC4373323.1"/>
    </source>
</evidence>
<dbReference type="RefSeq" id="WP_378555978.1">
    <property type="nucleotide sequence ID" value="NZ_JBHSDL010000005.1"/>
</dbReference>
<accession>A0ABV8VF36</accession>
<dbReference type="Proteomes" id="UP001595844">
    <property type="component" value="Unassembled WGS sequence"/>
</dbReference>
<organism evidence="1 2">
    <name type="scientific">Nocardia halotolerans</name>
    <dbReference type="NCBI Taxonomy" id="1755878"/>
    <lineage>
        <taxon>Bacteria</taxon>
        <taxon>Bacillati</taxon>
        <taxon>Actinomycetota</taxon>
        <taxon>Actinomycetes</taxon>
        <taxon>Mycobacteriales</taxon>
        <taxon>Nocardiaceae</taxon>
        <taxon>Nocardia</taxon>
    </lineage>
</organism>
<comment type="caution">
    <text evidence="1">The sequence shown here is derived from an EMBL/GenBank/DDBJ whole genome shotgun (WGS) entry which is preliminary data.</text>
</comment>
<gene>
    <name evidence="1" type="ORF">ACFO5K_04340</name>
</gene>
<dbReference type="EMBL" id="JBHSDL010000005">
    <property type="protein sequence ID" value="MFC4373323.1"/>
    <property type="molecule type" value="Genomic_DNA"/>
</dbReference>
<evidence type="ECO:0000313" key="2">
    <source>
        <dbReference type="Proteomes" id="UP001595844"/>
    </source>
</evidence>
<keyword evidence="2" id="KW-1185">Reference proteome</keyword>